<evidence type="ECO:0000259" key="2">
    <source>
        <dbReference type="Pfam" id="PF00535"/>
    </source>
</evidence>
<organism evidence="3 4">
    <name type="scientific">Barrientosiimonas humi</name>
    <dbReference type="NCBI Taxonomy" id="999931"/>
    <lineage>
        <taxon>Bacteria</taxon>
        <taxon>Bacillati</taxon>
        <taxon>Actinomycetota</taxon>
        <taxon>Actinomycetes</taxon>
        <taxon>Micrococcales</taxon>
        <taxon>Dermacoccaceae</taxon>
        <taxon>Barrientosiimonas</taxon>
    </lineage>
</organism>
<keyword evidence="4" id="KW-1185">Reference proteome</keyword>
<dbReference type="Pfam" id="PF00535">
    <property type="entry name" value="Glycos_transf_2"/>
    <property type="match status" value="1"/>
</dbReference>
<dbReference type="GO" id="GO:0016740">
    <property type="term" value="F:transferase activity"/>
    <property type="evidence" value="ECO:0007669"/>
    <property type="project" value="UniProtKB-KW"/>
</dbReference>
<dbReference type="Gene3D" id="3.90.550.10">
    <property type="entry name" value="Spore Coat Polysaccharide Biosynthesis Protein SpsA, Chain A"/>
    <property type="match status" value="1"/>
</dbReference>
<gene>
    <name evidence="3" type="ORF">FB554_0732</name>
</gene>
<protein>
    <submittedName>
        <fullName evidence="3">Glycosyltransferase involved in cell wall biosynthesis</fullName>
    </submittedName>
</protein>
<reference evidence="3 4" key="1">
    <citation type="submission" date="2019-06" db="EMBL/GenBank/DDBJ databases">
        <title>Sequencing the genomes of 1000 actinobacteria strains.</title>
        <authorList>
            <person name="Klenk H.-P."/>
        </authorList>
    </citation>
    <scope>NUCLEOTIDE SEQUENCE [LARGE SCALE GENOMIC DNA]</scope>
    <source>
        <strain evidence="3 4">DSM 24617</strain>
    </source>
</reference>
<feature type="region of interest" description="Disordered" evidence="1">
    <location>
        <begin position="303"/>
        <end position="347"/>
    </location>
</feature>
<dbReference type="RefSeq" id="WP_142004673.1">
    <property type="nucleotide sequence ID" value="NZ_CAJTBP010000001.1"/>
</dbReference>
<feature type="domain" description="Glycosyltransferase 2-like" evidence="2">
    <location>
        <begin position="16"/>
        <end position="153"/>
    </location>
</feature>
<dbReference type="EMBL" id="VFOK01000001">
    <property type="protein sequence ID" value="TQL32602.1"/>
    <property type="molecule type" value="Genomic_DNA"/>
</dbReference>
<proteinExistence type="predicted"/>
<dbReference type="InterPro" id="IPR050834">
    <property type="entry name" value="Glycosyltransf_2"/>
</dbReference>
<dbReference type="PANTHER" id="PTHR43685:SF2">
    <property type="entry name" value="GLYCOSYLTRANSFERASE 2-LIKE DOMAIN-CONTAINING PROTEIN"/>
    <property type="match status" value="1"/>
</dbReference>
<dbReference type="OrthoDB" id="4529776at2"/>
<dbReference type="GO" id="GO:0044010">
    <property type="term" value="P:single-species biofilm formation"/>
    <property type="evidence" value="ECO:0007669"/>
    <property type="project" value="TreeGrafter"/>
</dbReference>
<dbReference type="InterPro" id="IPR029044">
    <property type="entry name" value="Nucleotide-diphossugar_trans"/>
</dbReference>
<dbReference type="PANTHER" id="PTHR43685">
    <property type="entry name" value="GLYCOSYLTRANSFERASE"/>
    <property type="match status" value="1"/>
</dbReference>
<accession>A0A542X9T7</accession>
<evidence type="ECO:0000256" key="1">
    <source>
        <dbReference type="SAM" id="MobiDB-lite"/>
    </source>
</evidence>
<dbReference type="Proteomes" id="UP000318336">
    <property type="component" value="Unassembled WGS sequence"/>
</dbReference>
<dbReference type="AlphaFoldDB" id="A0A542X9T7"/>
<name>A0A542X9T7_9MICO</name>
<evidence type="ECO:0000313" key="4">
    <source>
        <dbReference type="Proteomes" id="UP000318336"/>
    </source>
</evidence>
<sequence length="347" mass="37285">MTDQSTVTAQPTKRWSVMIPAHNCADYLAETLPEVVSQLGARPDAEIVVVDDGSTDDPESVVRALGHEQVRYSPNPSRLGAIGTFNRCLELADGELVHILHGDDLVLPGFYEAMEAALADTPALGAMCRTQYIDGDSSPHGTSRRYRHGTGVWPQALESFAVSNRVRAPSIVVRSGAYAEFGGFRTDLPHAADWEAWTRLAANGPIVFVDEVLAAYRRHAASDTAARVKTGDNIRERVTAIKLISQYIPADRRASTIRRALVYSSVYATRTSAQLARRGSWPAARTQAREAVRCLMQIPGGLRSMPSENGADASPVNGKTVDGAAGSPLHRAGDHDSMPSERGAGAA</sequence>
<keyword evidence="3" id="KW-0808">Transferase</keyword>
<dbReference type="InterPro" id="IPR001173">
    <property type="entry name" value="Glyco_trans_2-like"/>
</dbReference>
<comment type="caution">
    <text evidence="3">The sequence shown here is derived from an EMBL/GenBank/DDBJ whole genome shotgun (WGS) entry which is preliminary data.</text>
</comment>
<dbReference type="SUPFAM" id="SSF53448">
    <property type="entry name" value="Nucleotide-diphospho-sugar transferases"/>
    <property type="match status" value="1"/>
</dbReference>
<evidence type="ECO:0000313" key="3">
    <source>
        <dbReference type="EMBL" id="TQL32602.1"/>
    </source>
</evidence>